<dbReference type="Proteomes" id="UP000433406">
    <property type="component" value="Unassembled WGS sequence"/>
</dbReference>
<comment type="caution">
    <text evidence="2">The sequence shown here is derived from an EMBL/GenBank/DDBJ whole genome shotgun (WGS) entry which is preliminary data.</text>
</comment>
<sequence length="263" mass="29232">MKIGVVHVNTEEASGPYSELVTGNLERAKRPDTELVHRYVRHLRRATDTAIAYPTLLNKVDVVREMVELEREGCDAVFVACSSDPGVAEARSVLTIPVVAPTEAAMGLAMGYGLKFGILTVDDLTYSSWCQHLVQQYGMHQRYAGMRKLETPTSWIFTEGFKQPDVVKADIQARARELADDGAESVIIVSAGLSTFATHTGLNRVDEPEIPIFDVLSVGLKFAEMRAELQKNLGLPPVSRAGWYGHFDERNYSRVNKLFGWMD</sequence>
<evidence type="ECO:0000313" key="3">
    <source>
        <dbReference type="Proteomes" id="UP000433406"/>
    </source>
</evidence>
<organism evidence="2 3">
    <name type="scientific">Nocardioides marmotae</name>
    <dbReference type="NCBI Taxonomy" id="2663857"/>
    <lineage>
        <taxon>Bacteria</taxon>
        <taxon>Bacillati</taxon>
        <taxon>Actinomycetota</taxon>
        <taxon>Actinomycetes</taxon>
        <taxon>Propionibacteriales</taxon>
        <taxon>Nocardioidaceae</taxon>
        <taxon>Nocardioides</taxon>
    </lineage>
</organism>
<proteinExistence type="inferred from homology"/>
<keyword evidence="3" id="KW-1185">Reference proteome</keyword>
<name>A0A6I3J0J5_9ACTN</name>
<dbReference type="GO" id="GO:0047661">
    <property type="term" value="F:amino-acid racemase activity"/>
    <property type="evidence" value="ECO:0007669"/>
    <property type="project" value="InterPro"/>
</dbReference>
<evidence type="ECO:0000313" key="2">
    <source>
        <dbReference type="EMBL" id="MTB93716.1"/>
    </source>
</evidence>
<dbReference type="Pfam" id="PF01177">
    <property type="entry name" value="Asp_Glu_race"/>
    <property type="match status" value="1"/>
</dbReference>
<dbReference type="PANTHER" id="PTHR28047">
    <property type="entry name" value="PROTEIN DCG1"/>
    <property type="match status" value="1"/>
</dbReference>
<gene>
    <name evidence="2" type="ORF">GGQ22_01335</name>
</gene>
<accession>A0A6I3J0J5</accession>
<dbReference type="EMBL" id="WLCI01000002">
    <property type="protein sequence ID" value="MTB93716.1"/>
    <property type="molecule type" value="Genomic_DNA"/>
</dbReference>
<dbReference type="InterPro" id="IPR053714">
    <property type="entry name" value="Iso_Racemase_Enz_sf"/>
</dbReference>
<dbReference type="RefSeq" id="WP_154613524.1">
    <property type="nucleotide sequence ID" value="NZ_CP053660.1"/>
</dbReference>
<dbReference type="Gene3D" id="3.40.50.12500">
    <property type="match status" value="1"/>
</dbReference>
<dbReference type="InterPro" id="IPR052186">
    <property type="entry name" value="Hydantoin_racemase-like"/>
</dbReference>
<evidence type="ECO:0000256" key="1">
    <source>
        <dbReference type="ARBA" id="ARBA00038414"/>
    </source>
</evidence>
<dbReference type="InterPro" id="IPR015942">
    <property type="entry name" value="Asp/Glu/hydantoin_racemase"/>
</dbReference>
<reference evidence="2 3" key="1">
    <citation type="submission" date="2019-10" db="EMBL/GenBank/DDBJ databases">
        <title>Nocardioides novel species isolated from the excrement of Marmot.</title>
        <authorList>
            <person name="Zhang G."/>
        </authorList>
    </citation>
    <scope>NUCLEOTIDE SEQUENCE [LARGE SCALE GENOMIC DNA]</scope>
    <source>
        <strain evidence="3">zg-579</strain>
    </source>
</reference>
<protein>
    <submittedName>
        <fullName evidence="2">Hydantoin racemase</fullName>
    </submittedName>
</protein>
<dbReference type="PANTHER" id="PTHR28047:SF5">
    <property type="entry name" value="PROTEIN DCG1"/>
    <property type="match status" value="1"/>
</dbReference>
<dbReference type="AlphaFoldDB" id="A0A6I3J0J5"/>
<comment type="similarity">
    <text evidence="1">Belongs to the HyuE racemase family.</text>
</comment>